<dbReference type="Pfam" id="PF13361">
    <property type="entry name" value="UvrD_C"/>
    <property type="match status" value="1"/>
</dbReference>
<dbReference type="InterPro" id="IPR014017">
    <property type="entry name" value="DNA_helicase_UvrD-like_C"/>
</dbReference>
<dbReference type="GO" id="GO:0043138">
    <property type="term" value="F:3'-5' DNA helicase activity"/>
    <property type="evidence" value="ECO:0007669"/>
    <property type="project" value="UniProtKB-EC"/>
</dbReference>
<name>A0A6M3KT72_9ZZZZ</name>
<accession>A0A6M3KT72</accession>
<evidence type="ECO:0000256" key="5">
    <source>
        <dbReference type="ARBA" id="ARBA00022840"/>
    </source>
</evidence>
<dbReference type="Gene3D" id="1.10.10.160">
    <property type="match status" value="1"/>
</dbReference>
<evidence type="ECO:0000259" key="12">
    <source>
        <dbReference type="PROSITE" id="PS51198"/>
    </source>
</evidence>
<dbReference type="InterPro" id="IPR013986">
    <property type="entry name" value="DExx_box_DNA_helicase_dom_sf"/>
</dbReference>
<protein>
    <recommendedName>
        <fullName evidence="9">DNA 3'-5' helicase</fullName>
        <ecNumber evidence="9">5.6.2.4</ecNumber>
    </recommendedName>
</protein>
<dbReference type="EMBL" id="MT141547">
    <property type="protein sequence ID" value="QJA65979.1"/>
    <property type="molecule type" value="Genomic_DNA"/>
</dbReference>
<dbReference type="GO" id="GO:0003677">
    <property type="term" value="F:DNA binding"/>
    <property type="evidence" value="ECO:0007669"/>
    <property type="project" value="UniProtKB-KW"/>
</dbReference>
<evidence type="ECO:0000256" key="7">
    <source>
        <dbReference type="ARBA" id="ARBA00023235"/>
    </source>
</evidence>
<comment type="catalytic activity">
    <reaction evidence="8">
        <text>Couples ATP hydrolysis with the unwinding of duplex DNA by translocating in the 3'-5' direction.</text>
        <dbReference type="EC" id="5.6.2.4"/>
    </reaction>
</comment>
<evidence type="ECO:0000256" key="10">
    <source>
        <dbReference type="ARBA" id="ARBA00048988"/>
    </source>
</evidence>
<dbReference type="PANTHER" id="PTHR11070">
    <property type="entry name" value="UVRD / RECB / PCRA DNA HELICASE FAMILY MEMBER"/>
    <property type="match status" value="1"/>
</dbReference>
<dbReference type="EC" id="5.6.2.4" evidence="9"/>
<evidence type="ECO:0000256" key="11">
    <source>
        <dbReference type="SAM" id="MobiDB-lite"/>
    </source>
</evidence>
<dbReference type="PROSITE" id="PS51198">
    <property type="entry name" value="UVRD_HELICASE_ATP_BIND"/>
    <property type="match status" value="1"/>
</dbReference>
<feature type="compositionally biased region" description="Basic and acidic residues" evidence="11">
    <location>
        <begin position="105"/>
        <end position="116"/>
    </location>
</feature>
<comment type="catalytic activity">
    <reaction evidence="10">
        <text>ATP + H2O = ADP + phosphate + H(+)</text>
        <dbReference type="Rhea" id="RHEA:13065"/>
        <dbReference type="ChEBI" id="CHEBI:15377"/>
        <dbReference type="ChEBI" id="CHEBI:15378"/>
        <dbReference type="ChEBI" id="CHEBI:30616"/>
        <dbReference type="ChEBI" id="CHEBI:43474"/>
        <dbReference type="ChEBI" id="CHEBI:456216"/>
        <dbReference type="EC" id="5.6.2.4"/>
    </reaction>
</comment>
<dbReference type="GO" id="GO:0000725">
    <property type="term" value="P:recombinational repair"/>
    <property type="evidence" value="ECO:0007669"/>
    <property type="project" value="TreeGrafter"/>
</dbReference>
<proteinExistence type="inferred from homology"/>
<keyword evidence="7" id="KW-0413">Isomerase</keyword>
<evidence type="ECO:0000256" key="3">
    <source>
        <dbReference type="ARBA" id="ARBA00022801"/>
    </source>
</evidence>
<evidence type="ECO:0000256" key="8">
    <source>
        <dbReference type="ARBA" id="ARBA00034617"/>
    </source>
</evidence>
<evidence type="ECO:0000256" key="4">
    <source>
        <dbReference type="ARBA" id="ARBA00022806"/>
    </source>
</evidence>
<evidence type="ECO:0000313" key="13">
    <source>
        <dbReference type="EMBL" id="QJA65979.1"/>
    </source>
</evidence>
<keyword evidence="6" id="KW-0238">DNA-binding</keyword>
<evidence type="ECO:0000256" key="6">
    <source>
        <dbReference type="ARBA" id="ARBA00023125"/>
    </source>
</evidence>
<dbReference type="EMBL" id="MT142532">
    <property type="protein sequence ID" value="QJA84604.1"/>
    <property type="molecule type" value="Genomic_DNA"/>
</dbReference>
<evidence type="ECO:0000256" key="1">
    <source>
        <dbReference type="ARBA" id="ARBA00009922"/>
    </source>
</evidence>
<dbReference type="InterPro" id="IPR027417">
    <property type="entry name" value="P-loop_NTPase"/>
</dbReference>
<organism evidence="14">
    <name type="scientific">viral metagenome</name>
    <dbReference type="NCBI Taxonomy" id="1070528"/>
    <lineage>
        <taxon>unclassified sequences</taxon>
        <taxon>metagenomes</taxon>
        <taxon>organismal metagenomes</taxon>
    </lineage>
</organism>
<comment type="similarity">
    <text evidence="1">Belongs to the helicase family. UvrD subfamily.</text>
</comment>
<keyword evidence="4" id="KW-0347">Helicase</keyword>
<reference evidence="14" key="1">
    <citation type="submission" date="2020-03" db="EMBL/GenBank/DDBJ databases">
        <title>The deep terrestrial virosphere.</title>
        <authorList>
            <person name="Holmfeldt K."/>
            <person name="Nilsson E."/>
            <person name="Simone D."/>
            <person name="Lopez-Fernandez M."/>
            <person name="Wu X."/>
            <person name="de Brujin I."/>
            <person name="Lundin D."/>
            <person name="Andersson A."/>
            <person name="Bertilsson S."/>
            <person name="Dopson M."/>
        </authorList>
    </citation>
    <scope>NUCLEOTIDE SEQUENCE</scope>
    <source>
        <strain evidence="14">MM415A00178</strain>
        <strain evidence="13">MM415B00368</strain>
    </source>
</reference>
<keyword evidence="2" id="KW-0547">Nucleotide-binding</keyword>
<feature type="region of interest" description="Disordered" evidence="11">
    <location>
        <begin position="105"/>
        <end position="130"/>
    </location>
</feature>
<gene>
    <name evidence="14" type="ORF">MM415A00178_0014</name>
    <name evidence="13" type="ORF">MM415B00368_0014</name>
</gene>
<dbReference type="GO" id="GO:0005524">
    <property type="term" value="F:ATP binding"/>
    <property type="evidence" value="ECO:0007669"/>
    <property type="project" value="UniProtKB-KW"/>
</dbReference>
<evidence type="ECO:0000256" key="2">
    <source>
        <dbReference type="ARBA" id="ARBA00022741"/>
    </source>
</evidence>
<dbReference type="Gene3D" id="3.40.50.300">
    <property type="entry name" value="P-loop containing nucleotide triphosphate hydrolases"/>
    <property type="match status" value="2"/>
</dbReference>
<dbReference type="AlphaFoldDB" id="A0A6M3KT72"/>
<sequence>MKILDKDADGYVLGPKSMVLIGPPGCGKTTAALNSWLLPGISDAGPDAILGCSFTKAAAGEMRQKLAKASGIGYRDTRNTVRTIHSESLRLLRANGHPGVVYDEKAKKEKKTTSKIEDDDPEDYGRDAMGTPCKALRDESRRIWRIVRHKYPDDLGQPIDRLISREAGRAKFSIQDMAAEVRAYEGEKRQLGHIDFEDMLILALDVPSPDRALLVIDEAQDLSPLQLRVTGHWAERTDRLVWIGDPDQGIYTFSGADGDFLKQKIRAGSEVRRLAQGYRCPAPVRNLARNLIVQGDDREDADYLAAEHGGRVVFLDRPEDGARLGAASDGTVFFLSRTGKGLAGYARMLAESGVPFLQERGGSSPLRETSLANAIIALHYLLQKRDVPVESAIHLLNLLKYRDGWYAARGDMGKAKEELKRMAKNGRKTIDYYDLSEMGLRVNKLVGGTDDVSIALDRMKLADPDGFLLRIYQRSGVSGLIERPKITLTTIHSSKGREADTVILDRNCPFPSRKEIGSGREGWNGELRVLYVGITRTKRDLCMIRAESEEQDMGELLGMDESSACE</sequence>
<keyword evidence="3" id="KW-0378">Hydrolase</keyword>
<dbReference type="SUPFAM" id="SSF52540">
    <property type="entry name" value="P-loop containing nucleoside triphosphate hydrolases"/>
    <property type="match status" value="1"/>
</dbReference>
<dbReference type="InterPro" id="IPR000212">
    <property type="entry name" value="DNA_helicase_UvrD/REP"/>
</dbReference>
<dbReference type="GO" id="GO:0016787">
    <property type="term" value="F:hydrolase activity"/>
    <property type="evidence" value="ECO:0007669"/>
    <property type="project" value="UniProtKB-KW"/>
</dbReference>
<feature type="domain" description="UvrD-like helicase ATP-binding" evidence="12">
    <location>
        <begin position="1"/>
        <end position="281"/>
    </location>
</feature>
<keyword evidence="5" id="KW-0067">ATP-binding</keyword>
<dbReference type="PANTHER" id="PTHR11070:SF2">
    <property type="entry name" value="ATP-DEPENDENT DNA HELICASE SRS2"/>
    <property type="match status" value="1"/>
</dbReference>
<dbReference type="InterPro" id="IPR014016">
    <property type="entry name" value="UvrD-like_ATP-bd"/>
</dbReference>
<dbReference type="Pfam" id="PF00580">
    <property type="entry name" value="UvrD-helicase"/>
    <property type="match status" value="1"/>
</dbReference>
<evidence type="ECO:0000256" key="9">
    <source>
        <dbReference type="ARBA" id="ARBA00034808"/>
    </source>
</evidence>
<evidence type="ECO:0000313" key="14">
    <source>
        <dbReference type="EMBL" id="QJA84604.1"/>
    </source>
</evidence>